<proteinExistence type="predicted"/>
<sequence>MKKPPADLLFTLLPLTRRCASAESLLGLSLHTPVDLELVEALGRRNKWFETPAAGKMDEFFTSGSGRLLQQDEPKRNQEKHGNVIE</sequence>
<gene>
    <name evidence="2" type="ORF">MARPO_0092s0074</name>
</gene>
<keyword evidence="3" id="KW-1185">Reference proteome</keyword>
<evidence type="ECO:0000313" key="2">
    <source>
        <dbReference type="EMBL" id="PTQ33113.1"/>
    </source>
</evidence>
<dbReference type="Proteomes" id="UP000244005">
    <property type="component" value="Unassembled WGS sequence"/>
</dbReference>
<accession>A0A2R6WH02</accession>
<dbReference type="Gramene" id="Mp5g12320.1">
    <property type="protein sequence ID" value="Mp5g12320.1.cds1"/>
    <property type="gene ID" value="Mp5g12320"/>
</dbReference>
<feature type="compositionally biased region" description="Basic and acidic residues" evidence="1">
    <location>
        <begin position="70"/>
        <end position="86"/>
    </location>
</feature>
<feature type="region of interest" description="Disordered" evidence="1">
    <location>
        <begin position="60"/>
        <end position="86"/>
    </location>
</feature>
<evidence type="ECO:0000256" key="1">
    <source>
        <dbReference type="SAM" id="MobiDB-lite"/>
    </source>
</evidence>
<dbReference type="AlphaFoldDB" id="A0A2R6WH02"/>
<dbReference type="EMBL" id="KZ772764">
    <property type="protein sequence ID" value="PTQ33113.1"/>
    <property type="molecule type" value="Genomic_DNA"/>
</dbReference>
<protein>
    <submittedName>
        <fullName evidence="2">Uncharacterized protein</fullName>
    </submittedName>
</protein>
<reference evidence="3" key="1">
    <citation type="journal article" date="2017" name="Cell">
        <title>Insights into land plant evolution garnered from the Marchantia polymorpha genome.</title>
        <authorList>
            <person name="Bowman J.L."/>
            <person name="Kohchi T."/>
            <person name="Yamato K.T."/>
            <person name="Jenkins J."/>
            <person name="Shu S."/>
            <person name="Ishizaki K."/>
            <person name="Yamaoka S."/>
            <person name="Nishihama R."/>
            <person name="Nakamura Y."/>
            <person name="Berger F."/>
            <person name="Adam C."/>
            <person name="Aki S.S."/>
            <person name="Althoff F."/>
            <person name="Araki T."/>
            <person name="Arteaga-Vazquez M.A."/>
            <person name="Balasubrmanian S."/>
            <person name="Barry K."/>
            <person name="Bauer D."/>
            <person name="Boehm C.R."/>
            <person name="Briginshaw L."/>
            <person name="Caballero-Perez J."/>
            <person name="Catarino B."/>
            <person name="Chen F."/>
            <person name="Chiyoda S."/>
            <person name="Chovatia M."/>
            <person name="Davies K.M."/>
            <person name="Delmans M."/>
            <person name="Demura T."/>
            <person name="Dierschke T."/>
            <person name="Dolan L."/>
            <person name="Dorantes-Acosta A.E."/>
            <person name="Eklund D.M."/>
            <person name="Florent S.N."/>
            <person name="Flores-Sandoval E."/>
            <person name="Fujiyama A."/>
            <person name="Fukuzawa H."/>
            <person name="Galik B."/>
            <person name="Grimanelli D."/>
            <person name="Grimwood J."/>
            <person name="Grossniklaus U."/>
            <person name="Hamada T."/>
            <person name="Haseloff J."/>
            <person name="Hetherington A.J."/>
            <person name="Higo A."/>
            <person name="Hirakawa Y."/>
            <person name="Hundley H.N."/>
            <person name="Ikeda Y."/>
            <person name="Inoue K."/>
            <person name="Inoue S.I."/>
            <person name="Ishida S."/>
            <person name="Jia Q."/>
            <person name="Kakita M."/>
            <person name="Kanazawa T."/>
            <person name="Kawai Y."/>
            <person name="Kawashima T."/>
            <person name="Kennedy M."/>
            <person name="Kinose K."/>
            <person name="Kinoshita T."/>
            <person name="Kohara Y."/>
            <person name="Koide E."/>
            <person name="Komatsu K."/>
            <person name="Kopischke S."/>
            <person name="Kubo M."/>
            <person name="Kyozuka J."/>
            <person name="Lagercrantz U."/>
            <person name="Lin S.S."/>
            <person name="Lindquist E."/>
            <person name="Lipzen A.M."/>
            <person name="Lu C.W."/>
            <person name="De Luna E."/>
            <person name="Martienssen R.A."/>
            <person name="Minamino N."/>
            <person name="Mizutani M."/>
            <person name="Mizutani M."/>
            <person name="Mochizuki N."/>
            <person name="Monte I."/>
            <person name="Mosher R."/>
            <person name="Nagasaki H."/>
            <person name="Nakagami H."/>
            <person name="Naramoto S."/>
            <person name="Nishitani K."/>
            <person name="Ohtani M."/>
            <person name="Okamoto T."/>
            <person name="Okumura M."/>
            <person name="Phillips J."/>
            <person name="Pollak B."/>
            <person name="Reinders A."/>
            <person name="Rovekamp M."/>
            <person name="Sano R."/>
            <person name="Sawa S."/>
            <person name="Schmid M.W."/>
            <person name="Shirakawa M."/>
            <person name="Solano R."/>
            <person name="Spunde A."/>
            <person name="Suetsugu N."/>
            <person name="Sugano S."/>
            <person name="Sugiyama A."/>
            <person name="Sun R."/>
            <person name="Suzuki Y."/>
            <person name="Takenaka M."/>
            <person name="Takezawa D."/>
            <person name="Tomogane H."/>
            <person name="Tsuzuki M."/>
            <person name="Ueda T."/>
            <person name="Umeda M."/>
            <person name="Ward J.M."/>
            <person name="Watanabe Y."/>
            <person name="Yazaki K."/>
            <person name="Yokoyama R."/>
            <person name="Yoshitake Y."/>
            <person name="Yotsui I."/>
            <person name="Zachgo S."/>
            <person name="Schmutz J."/>
        </authorList>
    </citation>
    <scope>NUCLEOTIDE SEQUENCE [LARGE SCALE GENOMIC DNA]</scope>
    <source>
        <strain evidence="3">Tak-1</strain>
    </source>
</reference>
<name>A0A2R6WH02_MARPO</name>
<organism evidence="2 3">
    <name type="scientific">Marchantia polymorpha</name>
    <name type="common">Common liverwort</name>
    <name type="synonym">Marchantia aquatica</name>
    <dbReference type="NCBI Taxonomy" id="3197"/>
    <lineage>
        <taxon>Eukaryota</taxon>
        <taxon>Viridiplantae</taxon>
        <taxon>Streptophyta</taxon>
        <taxon>Embryophyta</taxon>
        <taxon>Marchantiophyta</taxon>
        <taxon>Marchantiopsida</taxon>
        <taxon>Marchantiidae</taxon>
        <taxon>Marchantiales</taxon>
        <taxon>Marchantiaceae</taxon>
        <taxon>Marchantia</taxon>
    </lineage>
</organism>
<evidence type="ECO:0000313" key="3">
    <source>
        <dbReference type="Proteomes" id="UP000244005"/>
    </source>
</evidence>